<dbReference type="Proteomes" id="UP000198848">
    <property type="component" value="Unassembled WGS sequence"/>
</dbReference>
<dbReference type="OrthoDB" id="163895at2157"/>
<proteinExistence type="predicted"/>
<protein>
    <submittedName>
        <fullName evidence="2">Uncharacterized protein</fullName>
    </submittedName>
</protein>
<organism evidence="2 3">
    <name type="scientific">Natronobacterium texcoconense</name>
    <dbReference type="NCBI Taxonomy" id="1095778"/>
    <lineage>
        <taxon>Archaea</taxon>
        <taxon>Methanobacteriati</taxon>
        <taxon>Methanobacteriota</taxon>
        <taxon>Stenosarchaea group</taxon>
        <taxon>Halobacteria</taxon>
        <taxon>Halobacteriales</taxon>
        <taxon>Natrialbaceae</taxon>
        <taxon>Natronobacterium</taxon>
    </lineage>
</organism>
<keyword evidence="3" id="KW-1185">Reference proteome</keyword>
<feature type="transmembrane region" description="Helical" evidence="1">
    <location>
        <begin position="101"/>
        <end position="122"/>
    </location>
</feature>
<accession>A0A1H1HSN8</accession>
<reference evidence="3" key="1">
    <citation type="submission" date="2016-10" db="EMBL/GenBank/DDBJ databases">
        <authorList>
            <person name="Varghese N."/>
            <person name="Submissions S."/>
        </authorList>
    </citation>
    <scope>NUCLEOTIDE SEQUENCE [LARGE SCALE GENOMIC DNA]</scope>
    <source>
        <strain evidence="3">DSM 24767</strain>
    </source>
</reference>
<keyword evidence="1" id="KW-0812">Transmembrane</keyword>
<name>A0A1H1HSN8_NATTX</name>
<feature type="transmembrane region" description="Helical" evidence="1">
    <location>
        <begin position="43"/>
        <end position="64"/>
    </location>
</feature>
<keyword evidence="1" id="KW-0472">Membrane</keyword>
<evidence type="ECO:0000256" key="1">
    <source>
        <dbReference type="SAM" id="Phobius"/>
    </source>
</evidence>
<dbReference type="RefSeq" id="WP_090383470.1">
    <property type="nucleotide sequence ID" value="NZ_FNLC01000003.1"/>
</dbReference>
<evidence type="ECO:0000313" key="3">
    <source>
        <dbReference type="Proteomes" id="UP000198848"/>
    </source>
</evidence>
<sequence>MRSLVSRAMFPDRPPTKSDVLMIFVAIILILSAFPLGDAAWEWIVVGFVLGLIGMGPVAQSPIGKEIGATFQAIGVAGRIVVMSILIVPTIAVAVTLPRMFVGLSIGILAVFPLYVVGHLIVAGEIDGWRVDPKP</sequence>
<evidence type="ECO:0000313" key="2">
    <source>
        <dbReference type="EMBL" id="SDR28412.1"/>
    </source>
</evidence>
<dbReference type="AlphaFoldDB" id="A0A1H1HSN8"/>
<dbReference type="EMBL" id="FNLC01000003">
    <property type="protein sequence ID" value="SDR28412.1"/>
    <property type="molecule type" value="Genomic_DNA"/>
</dbReference>
<feature type="transmembrane region" description="Helical" evidence="1">
    <location>
        <begin position="76"/>
        <end position="95"/>
    </location>
</feature>
<keyword evidence="1" id="KW-1133">Transmembrane helix</keyword>
<gene>
    <name evidence="2" type="ORF">SAMN04489842_3012</name>
</gene>
<feature type="transmembrane region" description="Helical" evidence="1">
    <location>
        <begin position="20"/>
        <end position="37"/>
    </location>
</feature>